<evidence type="ECO:0000259" key="13">
    <source>
        <dbReference type="PROSITE" id="PS50215"/>
    </source>
</evidence>
<evidence type="ECO:0000256" key="10">
    <source>
        <dbReference type="ARBA" id="ARBA00023180"/>
    </source>
</evidence>
<dbReference type="GO" id="GO:0046872">
    <property type="term" value="F:metal ion binding"/>
    <property type="evidence" value="ECO:0007669"/>
    <property type="project" value="UniProtKB-KW"/>
</dbReference>
<comment type="subcellular location">
    <subcellularLocation>
        <location evidence="1">Secreted</location>
        <location evidence="1">Extracellular space</location>
        <location evidence="1">Extracellular matrix</location>
    </subcellularLocation>
</comment>
<feature type="active site" evidence="11">
    <location>
        <position position="407"/>
    </location>
</feature>
<evidence type="ECO:0000256" key="2">
    <source>
        <dbReference type="ARBA" id="ARBA00022525"/>
    </source>
</evidence>
<evidence type="ECO:0000313" key="14">
    <source>
        <dbReference type="Ensembl" id="ENSLAFP00000026437.1"/>
    </source>
</evidence>
<keyword evidence="15" id="KW-1185">Reference proteome</keyword>
<evidence type="ECO:0000256" key="3">
    <source>
        <dbReference type="ARBA" id="ARBA00022530"/>
    </source>
</evidence>
<dbReference type="Pfam" id="PF01421">
    <property type="entry name" value="Reprolysin"/>
    <property type="match status" value="1"/>
</dbReference>
<dbReference type="Gene3D" id="3.40.390.10">
    <property type="entry name" value="Collagenase (Catalytic Domain)"/>
    <property type="match status" value="1"/>
</dbReference>
<dbReference type="CDD" id="cd04273">
    <property type="entry name" value="ZnMc_ADAMTS_like"/>
    <property type="match status" value="1"/>
</dbReference>
<dbReference type="PANTHER" id="PTHR11905">
    <property type="entry name" value="ADAM A DISINTEGRIN AND METALLOPROTEASE DOMAIN"/>
    <property type="match status" value="1"/>
</dbReference>
<keyword evidence="5 11" id="KW-0479">Metal-binding</keyword>
<dbReference type="PANTHER" id="PTHR11905:SF256">
    <property type="entry name" value="PEPTIDASE M12B DOMAIN-CONTAINING PROTEIN"/>
    <property type="match status" value="1"/>
</dbReference>
<dbReference type="FunFam" id="3.40.390.10:FF:000001">
    <property type="entry name" value="A disintegrin and metalloproteinase with thrombospondin motifs 1"/>
    <property type="match status" value="1"/>
</dbReference>
<dbReference type="InterPro" id="IPR024079">
    <property type="entry name" value="MetalloPept_cat_dom_sf"/>
</dbReference>
<dbReference type="STRING" id="9785.ENSLAFP00000026437"/>
<dbReference type="PROSITE" id="PS50215">
    <property type="entry name" value="ADAM_MEPRO"/>
    <property type="match status" value="1"/>
</dbReference>
<evidence type="ECO:0000313" key="15">
    <source>
        <dbReference type="Proteomes" id="UP000007646"/>
    </source>
</evidence>
<dbReference type="InterPro" id="IPR001590">
    <property type="entry name" value="Peptidase_M12B"/>
</dbReference>
<keyword evidence="3" id="KW-0272">Extracellular matrix</keyword>
<evidence type="ECO:0000256" key="12">
    <source>
        <dbReference type="SAM" id="SignalP"/>
    </source>
</evidence>
<evidence type="ECO:0000256" key="1">
    <source>
        <dbReference type="ARBA" id="ARBA00004498"/>
    </source>
</evidence>
<keyword evidence="12" id="KW-0732">Signal</keyword>
<dbReference type="Pfam" id="PF01562">
    <property type="entry name" value="Pep_M12B_propep"/>
    <property type="match status" value="1"/>
</dbReference>
<evidence type="ECO:0000256" key="9">
    <source>
        <dbReference type="ARBA" id="ARBA00023157"/>
    </source>
</evidence>
<evidence type="ECO:0000256" key="5">
    <source>
        <dbReference type="ARBA" id="ARBA00022723"/>
    </source>
</evidence>
<dbReference type="HOGENOM" id="CLU_000660_9_1_1"/>
<sequence>MRVAKWLTGLLYQLSLFVTRSWEVHFHPRQEALVRSLASYEVVTPARVNEFGEVFPQSHHFSRRKRSSEALELTPYRTHYRISAYGQLFQLNLSADAAFLAGGYTVVHLGTPARGAEERSAAPPDLRHCFYRGQVNSQQDHTAVFSLCGGLMGTFKAHDGEYFLEPIMKADGSEHEDDHNKPHLIYRQELKRSRFLQSHSPCEVSESQIKKTTSPFHNYSSMNEHLNIKEEIILQYPSKNVSLEDERSQLHSRKKRFLSYPRYVEVMVTADAKMVRHHGQNLQHYILTLMSIVTGNYFDKMVGKLIVITLKKIYIVKSVKEGPVISFNAATTLRNFCLWQQTQNVLDDAHPSHHDTAVLITREDICGSREKCDTLGLAELGTLCDPLRSCSISEENGLSAAFTIAHELGHVFNVPHDDSFKCKEAGIKHQYHVMAPSLNYHTSPWTWSKCSQKYITEFLDTGHGECLLDKPNGRIYDLSSQLPGLMYDVNQQCELMFGPGSQVCPYLVRKILSFCL</sequence>
<keyword evidence="7 11" id="KW-0862">Zinc</keyword>
<keyword evidence="8" id="KW-0482">Metalloprotease</keyword>
<feature type="binding site" evidence="11">
    <location>
        <position position="410"/>
    </location>
    <ligand>
        <name>Zn(2+)</name>
        <dbReference type="ChEBI" id="CHEBI:29105"/>
        <note>catalytic</note>
    </ligand>
</feature>
<dbReference type="InterPro" id="IPR002870">
    <property type="entry name" value="Peptidase_M12B_N"/>
</dbReference>
<evidence type="ECO:0000256" key="11">
    <source>
        <dbReference type="PROSITE-ProRule" id="PRU00276"/>
    </source>
</evidence>
<name>G3UF29_LOXAF</name>
<dbReference type="Gene3D" id="3.40.1620.60">
    <property type="match status" value="1"/>
</dbReference>
<protein>
    <recommendedName>
        <fullName evidence="13">Peptidase M12B domain-containing protein</fullName>
    </recommendedName>
</protein>
<dbReference type="GO" id="GO:0004222">
    <property type="term" value="F:metalloendopeptidase activity"/>
    <property type="evidence" value="ECO:0007669"/>
    <property type="project" value="InterPro"/>
</dbReference>
<feature type="binding site" evidence="11">
    <location>
        <position position="406"/>
    </location>
    <ligand>
        <name>Zn(2+)</name>
        <dbReference type="ChEBI" id="CHEBI:29105"/>
        <note>catalytic</note>
    </ligand>
</feature>
<evidence type="ECO:0000256" key="8">
    <source>
        <dbReference type="ARBA" id="ARBA00023049"/>
    </source>
</evidence>
<reference evidence="14 15" key="1">
    <citation type="submission" date="2009-06" db="EMBL/GenBank/DDBJ databases">
        <title>The Genome Sequence of Loxodonta africana (African elephant).</title>
        <authorList>
            <person name="Di Palma F."/>
            <person name="Heiman D."/>
            <person name="Young S."/>
            <person name="Johnson J."/>
            <person name="Lander E.S."/>
            <person name="Lindblad-Toh K."/>
        </authorList>
    </citation>
    <scope>NUCLEOTIDE SEQUENCE [LARGE SCALE GENOMIC DNA]</scope>
    <source>
        <strain evidence="14 15">Isolate ISIS603380</strain>
    </source>
</reference>
<evidence type="ECO:0000256" key="4">
    <source>
        <dbReference type="ARBA" id="ARBA00022670"/>
    </source>
</evidence>
<dbReference type="AlphaFoldDB" id="G3UF29"/>
<reference evidence="14" key="3">
    <citation type="submission" date="2025-09" db="UniProtKB">
        <authorList>
            <consortium name="Ensembl"/>
        </authorList>
    </citation>
    <scope>IDENTIFICATION</scope>
    <source>
        <strain evidence="14">Isolate ISIS603380</strain>
    </source>
</reference>
<comment type="caution">
    <text evidence="11">Lacks conserved residue(s) required for the propagation of feature annotation.</text>
</comment>
<dbReference type="MEROPS" id="M12.188"/>
<dbReference type="eggNOG" id="KOG3538">
    <property type="taxonomic scope" value="Eukaryota"/>
</dbReference>
<dbReference type="InParanoid" id="G3UF29"/>
<dbReference type="Proteomes" id="UP000007646">
    <property type="component" value="Unassembled WGS sequence"/>
</dbReference>
<keyword evidence="2" id="KW-0964">Secreted</keyword>
<reference evidence="14" key="2">
    <citation type="submission" date="2025-08" db="UniProtKB">
        <authorList>
            <consortium name="Ensembl"/>
        </authorList>
    </citation>
    <scope>IDENTIFICATION</scope>
    <source>
        <strain evidence="14">Isolate ISIS603380</strain>
    </source>
</reference>
<feature type="domain" description="Peptidase M12B" evidence="13">
    <location>
        <begin position="262"/>
        <end position="471"/>
    </location>
</feature>
<keyword evidence="4" id="KW-0645">Protease</keyword>
<accession>G3UF29</accession>
<feature type="signal peptide" evidence="12">
    <location>
        <begin position="1"/>
        <end position="21"/>
    </location>
</feature>
<keyword evidence="6" id="KW-0378">Hydrolase</keyword>
<feature type="binding site" evidence="11">
    <location>
        <position position="416"/>
    </location>
    <ligand>
        <name>Zn(2+)</name>
        <dbReference type="ChEBI" id="CHEBI:29105"/>
        <note>catalytic</note>
    </ligand>
</feature>
<evidence type="ECO:0000256" key="6">
    <source>
        <dbReference type="ARBA" id="ARBA00022801"/>
    </source>
</evidence>
<keyword evidence="9" id="KW-1015">Disulfide bond</keyword>
<dbReference type="OMA" id="CKYGVRS"/>
<feature type="chain" id="PRO_5003456410" description="Peptidase M12B domain-containing protein" evidence="12">
    <location>
        <begin position="22"/>
        <end position="516"/>
    </location>
</feature>
<evidence type="ECO:0000256" key="7">
    <source>
        <dbReference type="ARBA" id="ARBA00022833"/>
    </source>
</evidence>
<proteinExistence type="predicted"/>
<dbReference type="Ensembl" id="ENSLAFT00000033037.1">
    <property type="protein sequence ID" value="ENSLAFP00000026437.1"/>
    <property type="gene ID" value="ENSLAFG00000026033.1"/>
</dbReference>
<dbReference type="GeneTree" id="ENSGT00940000158636"/>
<dbReference type="GO" id="GO:0006508">
    <property type="term" value="P:proteolysis"/>
    <property type="evidence" value="ECO:0007669"/>
    <property type="project" value="UniProtKB-KW"/>
</dbReference>
<dbReference type="SUPFAM" id="SSF55486">
    <property type="entry name" value="Metalloproteases ('zincins'), catalytic domain"/>
    <property type="match status" value="1"/>
</dbReference>
<organism evidence="14 15">
    <name type="scientific">Loxodonta africana</name>
    <name type="common">African elephant</name>
    <dbReference type="NCBI Taxonomy" id="9785"/>
    <lineage>
        <taxon>Eukaryota</taxon>
        <taxon>Metazoa</taxon>
        <taxon>Chordata</taxon>
        <taxon>Craniata</taxon>
        <taxon>Vertebrata</taxon>
        <taxon>Euteleostomi</taxon>
        <taxon>Mammalia</taxon>
        <taxon>Eutheria</taxon>
        <taxon>Afrotheria</taxon>
        <taxon>Proboscidea</taxon>
        <taxon>Elephantidae</taxon>
        <taxon>Loxodonta</taxon>
    </lineage>
</organism>
<keyword evidence="10" id="KW-0325">Glycoprotein</keyword>